<accession>A0A7S4ED91</accession>
<name>A0A7S4ED91_9STRA</name>
<protein>
    <recommendedName>
        <fullName evidence="9">RNA cytidine acetyltransferase</fullName>
        <ecNumber evidence="9">2.3.1.-</ecNumber>
    </recommendedName>
    <alternativeName>
        <fullName evidence="9">18S rRNA cytosine acetyltransferase</fullName>
    </alternativeName>
</protein>
<dbReference type="InterPro" id="IPR007807">
    <property type="entry name" value="TcmA/NAT10_helicase"/>
</dbReference>
<evidence type="ECO:0000256" key="7">
    <source>
        <dbReference type="ARBA" id="ARBA00023242"/>
    </source>
</evidence>
<sequence length="1071" mass="117477">MVKKRVDDRVKRFVEEGVRSEQRSLIVLVGDHGKDQVVNLHQMLARARVAARPSVLWCYKKELGFSTHRKKRMKQIKKQVARGLHDATTDEPFELFISQTRIRWCYYRDTQKILGSTYGCLVLQDFEALTPNLLARTIETVEGGGLVVLLLRTVNSLRQLYAQTMDVHARFRGSGAHSNADLVPRFNERFILSLADCARCLVLDDELNVLPISKKHVKRFDAIQDDAEESSRQKERREVSELASSLRDVPPAGELVALARTPDQARAILAFIDSLAERRARSVTTLTAPRGRGKSAALGLCLAAAVATGYASIFVTAPAVDNVATVFEFLLKGLEALHYDEKTDYEVLKHKTESGVDVPARVDVFQTNDSGPTTRQVVQYVSPSDSHRLAHAELVIVDEAAALPLPVVEKLLGPYVVFLASTVTGYEGTGRALQLKLLAKLRKAHARRAVTDAATQAASEVEGNSQQKKGQQKVHEQRWAKASEAAKNSVTKSTLRELTLEAPVRYASGDAVEAWLHRALCLDSPTKSVYALKKGLPAPVHCSLYEVNRDALFSYHALSERFLQRVMALYTAAHYKNSPNDLQLLSDAPAHRLFVLLGPVDEEASAGELPDILVVVQVALEGAIQAEAVKAALSRGERGAGDLVPWTLAQQFCDPGFAKLSGARIVRVATHPDAQRVGYGTRALKLLISYLEGELDEREEDDSDSSSDDDEEPSSLRTESLQPRKKMPPLLAPVGATQPPSLQWVAASYGLTEGLFEYWSREGLRPCYVRQTANDVTGEHTTICLRELANAEGVHKGWSDAFVDDFRKRCATLLGLPCFAAFPPALSLGLLGARDTNSALHRRVFASDDSEGIADASELNAHFTPHDLQRLDLYAKQMVDHHLVADLLPALGQLCFRGRLDVKLSLLQAAIVLGLALQRKEIGTIAKDLDLPTSQALALYNKAIRKFAAAIRKVREAHVRDVELGLTDEREASERAYMSRLEPADDAVVKPVAAPVANETGVSLLDALEAATPSYEIDDAKAKQLGTAAGAAPASGKLVQVVGKRRADETPVPSSKKKLKKSSKKKKRRDS</sequence>
<comment type="catalytic activity">
    <reaction evidence="9">
        <text>a cytidine in tRNA + acetyl-CoA + ATP + H2O = an N(4)-acetylcytidine in tRNA + ADP + phosphate + CoA + H(+)</text>
        <dbReference type="Rhea" id="RHEA:53876"/>
        <dbReference type="Rhea" id="RHEA-COMP:13670"/>
        <dbReference type="Rhea" id="RHEA-COMP:13671"/>
        <dbReference type="ChEBI" id="CHEBI:15377"/>
        <dbReference type="ChEBI" id="CHEBI:15378"/>
        <dbReference type="ChEBI" id="CHEBI:30616"/>
        <dbReference type="ChEBI" id="CHEBI:43474"/>
        <dbReference type="ChEBI" id="CHEBI:57287"/>
        <dbReference type="ChEBI" id="CHEBI:57288"/>
        <dbReference type="ChEBI" id="CHEBI:74900"/>
        <dbReference type="ChEBI" id="CHEBI:82748"/>
        <dbReference type="ChEBI" id="CHEBI:456216"/>
    </reaction>
</comment>
<feature type="region of interest" description="Disordered" evidence="10">
    <location>
        <begin position="1028"/>
        <end position="1071"/>
    </location>
</feature>
<dbReference type="PANTHER" id="PTHR10925">
    <property type="entry name" value="N-ACETYLTRANSFERASE 10"/>
    <property type="match status" value="1"/>
</dbReference>
<evidence type="ECO:0000256" key="8">
    <source>
        <dbReference type="ARBA" id="ARBA00023315"/>
    </source>
</evidence>
<dbReference type="Pfam" id="PF13725">
    <property type="entry name" value="tRNA_bind_2"/>
    <property type="match status" value="1"/>
</dbReference>
<feature type="domain" description="TcmA/NAT10 helicase" evidence="11">
    <location>
        <begin position="286"/>
        <end position="523"/>
    </location>
</feature>
<keyword evidence="17" id="KW-1185">Reference proteome</keyword>
<dbReference type="GO" id="GO:0030686">
    <property type="term" value="C:90S preribosome"/>
    <property type="evidence" value="ECO:0007669"/>
    <property type="project" value="TreeGrafter"/>
</dbReference>
<dbReference type="GO" id="GO:0000049">
    <property type="term" value="F:tRNA binding"/>
    <property type="evidence" value="ECO:0007669"/>
    <property type="project" value="TreeGrafter"/>
</dbReference>
<dbReference type="OrthoDB" id="10067491at2759"/>
<evidence type="ECO:0000259" key="13">
    <source>
        <dbReference type="Pfam" id="PF13718"/>
    </source>
</evidence>
<feature type="binding site" evidence="9">
    <location>
        <position position="505"/>
    </location>
    <ligand>
        <name>ATP</name>
        <dbReference type="ChEBI" id="CHEBI:30616"/>
    </ligand>
</feature>
<evidence type="ECO:0000313" key="16">
    <source>
        <dbReference type="EMBL" id="CAH0373921.1"/>
    </source>
</evidence>
<dbReference type="SUPFAM" id="SSF52540">
    <property type="entry name" value="P-loop containing nucleoside triphosphate hydrolases"/>
    <property type="match status" value="1"/>
</dbReference>
<evidence type="ECO:0000256" key="10">
    <source>
        <dbReference type="SAM" id="MobiDB-lite"/>
    </source>
</evidence>
<keyword evidence="3 9" id="KW-0808">Transferase</keyword>
<dbReference type="Gene3D" id="3.40.50.300">
    <property type="entry name" value="P-loop containing nucleotide triphosphate hydrolases"/>
    <property type="match status" value="1"/>
</dbReference>
<dbReference type="Pfam" id="PF05127">
    <property type="entry name" value="NAT10_TcmA_helicase"/>
    <property type="match status" value="1"/>
</dbReference>
<dbReference type="Pfam" id="PF13718">
    <property type="entry name" value="GNAT_acetyltr_2"/>
    <property type="match status" value="1"/>
</dbReference>
<dbReference type="Gene3D" id="3.40.630.30">
    <property type="match status" value="1"/>
</dbReference>
<dbReference type="AlphaFoldDB" id="A0A7S4ED91"/>
<evidence type="ECO:0000313" key="15">
    <source>
        <dbReference type="EMBL" id="CAE0705668.1"/>
    </source>
</evidence>
<organism evidence="15">
    <name type="scientific">Pelagomonas calceolata</name>
    <dbReference type="NCBI Taxonomy" id="35677"/>
    <lineage>
        <taxon>Eukaryota</taxon>
        <taxon>Sar</taxon>
        <taxon>Stramenopiles</taxon>
        <taxon>Ochrophyta</taxon>
        <taxon>Pelagophyceae</taxon>
        <taxon>Pelagomonadales</taxon>
        <taxon>Pelagomonadaceae</taxon>
        <taxon>Pelagomonas</taxon>
    </lineage>
</organism>
<feature type="binding site" evidence="9">
    <location>
        <begin position="668"/>
        <end position="670"/>
    </location>
    <ligand>
        <name>acetyl-CoA</name>
        <dbReference type="ChEBI" id="CHEBI:57288"/>
    </ligand>
</feature>
<comment type="similarity">
    <text evidence="9">Belongs to the RNA cytidine acetyltransferase family. NAT10 subfamily.</text>
</comment>
<dbReference type="PANTHER" id="PTHR10925:SF5">
    <property type="entry name" value="RNA CYTIDINE ACETYLTRANSFERASE"/>
    <property type="match status" value="1"/>
</dbReference>
<dbReference type="InterPro" id="IPR027992">
    <property type="entry name" value="tRNA_bind_dom"/>
</dbReference>
<evidence type="ECO:0000256" key="5">
    <source>
        <dbReference type="ARBA" id="ARBA00022741"/>
    </source>
</evidence>
<evidence type="ECO:0000256" key="3">
    <source>
        <dbReference type="ARBA" id="ARBA00022679"/>
    </source>
</evidence>
<proteinExistence type="inferred from homology"/>
<feature type="compositionally biased region" description="Basic residues" evidence="10">
    <location>
        <begin position="1055"/>
        <end position="1071"/>
    </location>
</feature>
<keyword evidence="6 9" id="KW-0067">ATP-binding</keyword>
<reference evidence="15" key="1">
    <citation type="submission" date="2021-01" db="EMBL/GenBank/DDBJ databases">
        <authorList>
            <person name="Corre E."/>
            <person name="Pelletier E."/>
            <person name="Niang G."/>
            <person name="Scheremetjew M."/>
            <person name="Finn R."/>
            <person name="Kale V."/>
            <person name="Holt S."/>
            <person name="Cochrane G."/>
            <person name="Meng A."/>
            <person name="Brown T."/>
            <person name="Cohen L."/>
        </authorList>
    </citation>
    <scope>NUCLEOTIDE SEQUENCE</scope>
    <source>
        <strain evidence="15">CCMP1756</strain>
    </source>
</reference>
<evidence type="ECO:0000259" key="11">
    <source>
        <dbReference type="Pfam" id="PF05127"/>
    </source>
</evidence>
<dbReference type="GO" id="GO:1990883">
    <property type="term" value="F:18S rRNA cytidine N-acetyltransferase activity"/>
    <property type="evidence" value="ECO:0007669"/>
    <property type="project" value="TreeGrafter"/>
</dbReference>
<dbReference type="Proteomes" id="UP000789595">
    <property type="component" value="Unassembled WGS sequence"/>
</dbReference>
<comment type="function">
    <text evidence="9">RNA cytidine acetyltransferase with specificity toward both 18S rRNA and tRNAs. Catalyzes the formation of N(4)-acetylcytidine (ac4C) in 18S rRNA. Required for early nucleolar cleavages of precursor rRNA at sites A0, A1 and A2 during 18S rRNA synthesis. Catalyzes the formation of ac4C in serine and leucine tRNAs. Requires a tRNA-binding adapter protein for full tRNA acetyltransferase activity but not for 18S rRNA acetylation.</text>
</comment>
<evidence type="ECO:0000259" key="12">
    <source>
        <dbReference type="Pfam" id="PF08351"/>
    </source>
</evidence>
<keyword evidence="5 9" id="KW-0547">Nucleotide-binding</keyword>
<feature type="compositionally biased region" description="Acidic residues" evidence="10">
    <location>
        <begin position="695"/>
        <end position="713"/>
    </location>
</feature>
<gene>
    <name evidence="15" type="ORF">PCAL00307_LOCUS21117</name>
    <name evidence="16" type="ORF">PECAL_4P11690</name>
</gene>
<dbReference type="GO" id="GO:1904812">
    <property type="term" value="P:rRNA acetylation involved in maturation of SSU-rRNA"/>
    <property type="evidence" value="ECO:0007669"/>
    <property type="project" value="InterPro"/>
</dbReference>
<comment type="caution">
    <text evidence="9">Lacks conserved residue(s) required for the propagation of feature annotation.</text>
</comment>
<evidence type="ECO:0000256" key="1">
    <source>
        <dbReference type="ARBA" id="ARBA00004604"/>
    </source>
</evidence>
<dbReference type="InterPro" id="IPR032672">
    <property type="entry name" value="TmcA/NAT10/Kre33"/>
</dbReference>
<evidence type="ECO:0000256" key="6">
    <source>
        <dbReference type="ARBA" id="ARBA00022840"/>
    </source>
</evidence>
<dbReference type="Gene3D" id="3.40.50.11040">
    <property type="match status" value="1"/>
</dbReference>
<dbReference type="InterPro" id="IPR000182">
    <property type="entry name" value="GNAT_dom"/>
</dbReference>
<dbReference type="InterPro" id="IPR013562">
    <property type="entry name" value="TmcA/NAT10_N"/>
</dbReference>
<dbReference type="GO" id="GO:0005524">
    <property type="term" value="F:ATP binding"/>
    <property type="evidence" value="ECO:0007669"/>
    <property type="project" value="UniProtKB-UniRule"/>
</dbReference>
<feature type="region of interest" description="Disordered" evidence="10">
    <location>
        <begin position="695"/>
        <end position="734"/>
    </location>
</feature>
<evidence type="ECO:0000313" key="17">
    <source>
        <dbReference type="Proteomes" id="UP000789595"/>
    </source>
</evidence>
<feature type="binding site" evidence="9">
    <location>
        <begin position="291"/>
        <end position="300"/>
    </location>
    <ligand>
        <name>ATP</name>
        <dbReference type="ChEBI" id="CHEBI:30616"/>
    </ligand>
</feature>
<keyword evidence="2 9" id="KW-0698">rRNA processing</keyword>
<reference evidence="16" key="2">
    <citation type="submission" date="2021-11" db="EMBL/GenBank/DDBJ databases">
        <authorList>
            <consortium name="Genoscope - CEA"/>
            <person name="William W."/>
        </authorList>
    </citation>
    <scope>NUCLEOTIDE SEQUENCE</scope>
</reference>
<comment type="catalytic activity">
    <reaction evidence="9">
        <text>a cytidine in 18S rRNA + acetyl-CoA + ATP + H2O = an N(4)-acetylcytidine in 18S rRNA + ADP + phosphate + CoA + H(+)</text>
        <dbReference type="Rhea" id="RHEA:51424"/>
        <dbReference type="Rhea" id="RHEA-COMP:13575"/>
        <dbReference type="Rhea" id="RHEA-COMP:13576"/>
        <dbReference type="ChEBI" id="CHEBI:15377"/>
        <dbReference type="ChEBI" id="CHEBI:15378"/>
        <dbReference type="ChEBI" id="CHEBI:30616"/>
        <dbReference type="ChEBI" id="CHEBI:43474"/>
        <dbReference type="ChEBI" id="CHEBI:57287"/>
        <dbReference type="ChEBI" id="CHEBI:57288"/>
        <dbReference type="ChEBI" id="CHEBI:74900"/>
        <dbReference type="ChEBI" id="CHEBI:82748"/>
        <dbReference type="ChEBI" id="CHEBI:456216"/>
    </reaction>
</comment>
<feature type="domain" description="N-acetyltransferase" evidence="13">
    <location>
        <begin position="565"/>
        <end position="788"/>
    </location>
</feature>
<evidence type="ECO:0000256" key="4">
    <source>
        <dbReference type="ARBA" id="ARBA00022694"/>
    </source>
</evidence>
<feature type="binding site" evidence="9">
    <location>
        <position position="761"/>
    </location>
    <ligand>
        <name>acetyl-CoA</name>
        <dbReference type="ChEBI" id="CHEBI:57288"/>
    </ligand>
</feature>
<dbReference type="GO" id="GO:0051391">
    <property type="term" value="P:tRNA acetylation"/>
    <property type="evidence" value="ECO:0007669"/>
    <property type="project" value="UniProtKB-UniRule"/>
</dbReference>
<evidence type="ECO:0000259" key="14">
    <source>
        <dbReference type="Pfam" id="PF13725"/>
    </source>
</evidence>
<dbReference type="HAMAP" id="MF_03211">
    <property type="entry name" value="RNA_acetyltr_Nat10"/>
    <property type="match status" value="1"/>
</dbReference>
<keyword evidence="4 9" id="KW-0819">tRNA processing</keyword>
<keyword evidence="8 9" id="KW-0012">Acyltransferase</keyword>
<dbReference type="InterPro" id="IPR033688">
    <property type="entry name" value="NAT10"/>
</dbReference>
<dbReference type="EMBL" id="HBIW01024496">
    <property type="protein sequence ID" value="CAE0705668.1"/>
    <property type="molecule type" value="Transcribed_RNA"/>
</dbReference>
<dbReference type="Pfam" id="PF08351">
    <property type="entry name" value="TmcA_N"/>
    <property type="match status" value="1"/>
</dbReference>
<evidence type="ECO:0000256" key="9">
    <source>
        <dbReference type="HAMAP-Rule" id="MF_03211"/>
    </source>
</evidence>
<feature type="domain" description="Possible tRNA binding" evidence="14">
    <location>
        <begin position="798"/>
        <end position="969"/>
    </location>
</feature>
<dbReference type="InterPro" id="IPR027417">
    <property type="entry name" value="P-loop_NTPase"/>
</dbReference>
<comment type="subcellular location">
    <subcellularLocation>
        <location evidence="1 9">Nucleus</location>
        <location evidence="1 9">Nucleolus</location>
    </subcellularLocation>
</comment>
<evidence type="ECO:0000256" key="2">
    <source>
        <dbReference type="ARBA" id="ARBA00022552"/>
    </source>
</evidence>
<feature type="domain" description="TmcA/NAT10 N-terminal" evidence="12">
    <location>
        <begin position="6"/>
        <end position="158"/>
    </location>
</feature>
<feature type="compositionally biased region" description="Polar residues" evidence="10">
    <location>
        <begin position="455"/>
        <end position="469"/>
    </location>
</feature>
<feature type="region of interest" description="Disordered" evidence="10">
    <location>
        <begin position="455"/>
        <end position="474"/>
    </location>
</feature>
<dbReference type="EMBL" id="CAKKNE010000004">
    <property type="protein sequence ID" value="CAH0373921.1"/>
    <property type="molecule type" value="Genomic_DNA"/>
</dbReference>
<dbReference type="EC" id="2.3.1.-" evidence="9"/>
<dbReference type="GO" id="GO:0005730">
    <property type="term" value="C:nucleolus"/>
    <property type="evidence" value="ECO:0007669"/>
    <property type="project" value="UniProtKB-SubCell"/>
</dbReference>
<keyword evidence="7 9" id="KW-0539">Nucleus</keyword>